<dbReference type="AlphaFoldDB" id="A0AAE0UYX5"/>
<evidence type="ECO:0000313" key="1">
    <source>
        <dbReference type="EMBL" id="KAK3525582.1"/>
    </source>
</evidence>
<organism evidence="1 2">
    <name type="scientific">Hemibagrus guttatus</name>
    <dbReference type="NCBI Taxonomy" id="175788"/>
    <lineage>
        <taxon>Eukaryota</taxon>
        <taxon>Metazoa</taxon>
        <taxon>Chordata</taxon>
        <taxon>Craniata</taxon>
        <taxon>Vertebrata</taxon>
        <taxon>Euteleostomi</taxon>
        <taxon>Actinopterygii</taxon>
        <taxon>Neopterygii</taxon>
        <taxon>Teleostei</taxon>
        <taxon>Ostariophysi</taxon>
        <taxon>Siluriformes</taxon>
        <taxon>Bagridae</taxon>
        <taxon>Hemibagrus</taxon>
    </lineage>
</organism>
<keyword evidence="2" id="KW-1185">Reference proteome</keyword>
<dbReference type="Proteomes" id="UP001274896">
    <property type="component" value="Unassembled WGS sequence"/>
</dbReference>
<reference evidence="1" key="1">
    <citation type="submission" date="2023-06" db="EMBL/GenBank/DDBJ databases">
        <title>Male Hemibagrus guttatus genome.</title>
        <authorList>
            <person name="Bian C."/>
        </authorList>
    </citation>
    <scope>NUCLEOTIDE SEQUENCE</scope>
    <source>
        <strain evidence="1">Male_cb2023</strain>
        <tissue evidence="1">Muscle</tissue>
    </source>
</reference>
<protein>
    <submittedName>
        <fullName evidence="1">Uncharacterized protein</fullName>
    </submittedName>
</protein>
<proteinExistence type="predicted"/>
<comment type="caution">
    <text evidence="1">The sequence shown here is derived from an EMBL/GenBank/DDBJ whole genome shotgun (WGS) entry which is preliminary data.</text>
</comment>
<gene>
    <name evidence="1" type="ORF">QTP70_000450</name>
</gene>
<name>A0AAE0UYX5_9TELE</name>
<evidence type="ECO:0000313" key="2">
    <source>
        <dbReference type="Proteomes" id="UP001274896"/>
    </source>
</evidence>
<sequence length="278" mass="29558">MFLWGASPHDVASMRGAAPPVASGGEFRQHLAPTLPPLGEFQTPARRTSLPQSHRSSVDVARCECSAVDVARRCCSAVDVARRCCSAVDVAWLCCSAVDVAWLCCSAVDVARRLRSVVDVTWDPLALLSGPLLPPLVSLLLLTPPTCLALTLVPPTCLALVLASPHSPCFCFLLPPKCLALLLAPPTGLSMFLAPPQDPSLDQTFWGGLRGVNKAYGEKYTISTVKHGGGSHVLGLCERSCAWDALGCSYMTMIQSEKWKPCIPFTVTSVGLGIVLFG</sequence>
<accession>A0AAE0UYX5</accession>
<dbReference type="EMBL" id="JAUCMX010000013">
    <property type="protein sequence ID" value="KAK3525582.1"/>
    <property type="molecule type" value="Genomic_DNA"/>
</dbReference>